<dbReference type="Gene3D" id="3.90.280.10">
    <property type="entry name" value="PEBP-like"/>
    <property type="match status" value="1"/>
</dbReference>
<dbReference type="Pfam" id="PF01161">
    <property type="entry name" value="PBP"/>
    <property type="match status" value="1"/>
</dbReference>
<dbReference type="AlphaFoldDB" id="Q0TXG2"/>
<dbReference type="EMBL" id="CH445364">
    <property type="protein sequence ID" value="EAT76815.2"/>
    <property type="molecule type" value="Genomic_DNA"/>
</dbReference>
<evidence type="ECO:0000313" key="1">
    <source>
        <dbReference type="EMBL" id="EAT76815.2"/>
    </source>
</evidence>
<dbReference type="SUPFAM" id="SSF49777">
    <property type="entry name" value="PEBP-like"/>
    <property type="match status" value="1"/>
</dbReference>
<proteinExistence type="predicted"/>
<dbReference type="GeneID" id="5982789"/>
<reference evidence="2" key="1">
    <citation type="journal article" date="2007" name="Plant Cell">
        <title>Dothideomycete-plant interactions illuminated by genome sequencing and EST analysis of the wheat pathogen Stagonospora nodorum.</title>
        <authorList>
            <person name="Hane J.K."/>
            <person name="Lowe R.G."/>
            <person name="Solomon P.S."/>
            <person name="Tan K.C."/>
            <person name="Schoch C.L."/>
            <person name="Spatafora J.W."/>
            <person name="Crous P.W."/>
            <person name="Kodira C."/>
            <person name="Birren B.W."/>
            <person name="Galagan J.E."/>
            <person name="Torriani S.F."/>
            <person name="McDonald B.A."/>
            <person name="Oliver R.P."/>
        </authorList>
    </citation>
    <scope>NUCLEOTIDE SEQUENCE [LARGE SCALE GENOMIC DNA]</scope>
    <source>
        <strain evidence="2">SN15 / ATCC MYA-4574 / FGSC 10173</strain>
    </source>
</reference>
<dbReference type="Proteomes" id="UP000001055">
    <property type="component" value="Unassembled WGS sequence"/>
</dbReference>
<gene>
    <name evidence="1" type="ORF">SNOG_15720</name>
</gene>
<organism evidence="1 2">
    <name type="scientific">Phaeosphaeria nodorum (strain SN15 / ATCC MYA-4574 / FGSC 10173)</name>
    <name type="common">Glume blotch fungus</name>
    <name type="synonym">Parastagonospora nodorum</name>
    <dbReference type="NCBI Taxonomy" id="321614"/>
    <lineage>
        <taxon>Eukaryota</taxon>
        <taxon>Fungi</taxon>
        <taxon>Dikarya</taxon>
        <taxon>Ascomycota</taxon>
        <taxon>Pezizomycotina</taxon>
        <taxon>Dothideomycetes</taxon>
        <taxon>Pleosporomycetidae</taxon>
        <taxon>Pleosporales</taxon>
        <taxon>Pleosporineae</taxon>
        <taxon>Phaeosphaeriaceae</taxon>
        <taxon>Parastagonospora</taxon>
    </lineage>
</organism>
<accession>Q0TXG2</accession>
<dbReference type="RefSeq" id="XP_001805859.1">
    <property type="nucleotide sequence ID" value="XM_001805807.1"/>
</dbReference>
<name>Q0TXG2_PHANO</name>
<dbReference type="VEuPathDB" id="FungiDB:JI435_157200"/>
<dbReference type="STRING" id="321614.Q0TXG2"/>
<evidence type="ECO:0008006" key="3">
    <source>
        <dbReference type="Google" id="ProtNLM"/>
    </source>
</evidence>
<sequence>MIIMLDLDAPFSDSRASRLHWLATGLTPSSTTPSVSALANLTIPNAQVSYEAPDPPIGDVAHTYAFYLIGVPASFTPPQDLAQNRVPFDLEKMLRDAGIGEESVIARNHFRIRDLKGTPTQGFPGPRASETGRVVGGSAGASTGVSSAGPGATGVVTVGAQGGSRKVGVGMGMGMVGVLGAAVFL</sequence>
<dbReference type="InterPro" id="IPR036610">
    <property type="entry name" value="PEBP-like_sf"/>
</dbReference>
<dbReference type="InterPro" id="IPR008914">
    <property type="entry name" value="PEBP"/>
</dbReference>
<dbReference type="HOGENOM" id="CLU_1461829_0_0_1"/>
<evidence type="ECO:0000313" key="2">
    <source>
        <dbReference type="Proteomes" id="UP000001055"/>
    </source>
</evidence>
<dbReference type="KEGG" id="pno:SNOG_15720"/>
<protein>
    <recommendedName>
        <fullName evidence="3">PEBP-like protein</fullName>
    </recommendedName>
</protein>
<dbReference type="InParanoid" id="Q0TXG2"/>